<dbReference type="EMBL" id="JACAGK010000001">
    <property type="protein sequence ID" value="MDM1046708.1"/>
    <property type="molecule type" value="Genomic_DNA"/>
</dbReference>
<reference evidence="9" key="2">
    <citation type="journal article" date="2022" name="Sci. Total Environ.">
        <title>Prevalence, transmission, and molecular epidemiology of tet(X)-positive bacteria among humans, animals, and environmental niches in China: An epidemiological, and genomic-based study.</title>
        <authorList>
            <person name="Dong N."/>
            <person name="Zeng Y."/>
            <person name="Cai C."/>
            <person name="Sun C."/>
            <person name="Lu J."/>
            <person name="Liu C."/>
            <person name="Zhou H."/>
            <person name="Sun Q."/>
            <person name="Shu L."/>
            <person name="Wang H."/>
            <person name="Wang Y."/>
            <person name="Wang S."/>
            <person name="Wu C."/>
            <person name="Chan E.W."/>
            <person name="Chen G."/>
            <person name="Shen Z."/>
            <person name="Chen S."/>
            <person name="Zhang R."/>
        </authorList>
    </citation>
    <scope>NUCLEOTIDE SEQUENCE</scope>
    <source>
        <strain evidence="9">R1692</strain>
    </source>
</reference>
<keyword evidence="4" id="KW-0472">Membrane</keyword>
<dbReference type="InterPro" id="IPR011990">
    <property type="entry name" value="TPR-like_helical_dom_sf"/>
</dbReference>
<dbReference type="PROSITE" id="PS51257">
    <property type="entry name" value="PROKAR_LIPOPROTEIN"/>
    <property type="match status" value="1"/>
</dbReference>
<evidence type="ECO:0000259" key="8">
    <source>
        <dbReference type="Pfam" id="PF14322"/>
    </source>
</evidence>
<sequence>MKIASKLYRTGAFLAILLSSAGFTSCEKSLEEEAKTFINPDDFFTNETQCIQAVNGVYQTLYSIYSSPDYWRMVDLGTDVAYSIDVNSAVQNYEFGSGSNGTGSLWLNAYSGIKNANLVISRVAVAEIDNTIKQRILSEAKFLRALYYFNLSNTFGGVPLWTQEIDINAVSSLSRSSLADVRAQIIQDLTEAEMGLPLSYPSSDIGRVTKGAAQALLAKVYLFGKDWKNAKATALKVVNSGSYSLMTNYDQLFDVNTGFKNNKESIFEVQYLREPTSNTNTRTHSQISYYIPQRDAGKRTYAGVDFGNLVVDGWSVFLPTAKLVSMFEPGDKRKDIVLGFGFRDQKFTRFPKPGYPWFGSKFWDLNANGQSSGKNLYLLRYADVLLMLSEAENELGNTAESIRWMNMIRVRAGLPELAASTTRAEITNKIFNERAIEFVGEFQRRFDLNRWGKLIEAAKSVAVDNPVGAAKVKPFHQYYPIAQEEIIKNPNLEQNEGY</sequence>
<dbReference type="Gene3D" id="1.25.40.390">
    <property type="match status" value="1"/>
</dbReference>
<evidence type="ECO:0000259" key="7">
    <source>
        <dbReference type="Pfam" id="PF07980"/>
    </source>
</evidence>
<evidence type="ECO:0000256" key="5">
    <source>
        <dbReference type="ARBA" id="ARBA00023237"/>
    </source>
</evidence>
<dbReference type="InterPro" id="IPR033985">
    <property type="entry name" value="SusD-like_N"/>
</dbReference>
<keyword evidence="5" id="KW-0998">Cell outer membrane</keyword>
<feature type="chain" id="PRO_5046902665" evidence="6">
    <location>
        <begin position="25"/>
        <end position="498"/>
    </location>
</feature>
<keyword evidence="10" id="KW-1185">Reference proteome</keyword>
<dbReference type="Proteomes" id="UP001170954">
    <property type="component" value="Unassembled WGS sequence"/>
</dbReference>
<dbReference type="RefSeq" id="WP_286650070.1">
    <property type="nucleotide sequence ID" value="NZ_JACAGK010000001.1"/>
</dbReference>
<gene>
    <name evidence="9" type="ORF">HX018_00385</name>
</gene>
<feature type="domain" description="SusD-like N-terminal" evidence="8">
    <location>
        <begin position="99"/>
        <end position="222"/>
    </location>
</feature>
<evidence type="ECO:0000256" key="4">
    <source>
        <dbReference type="ARBA" id="ARBA00023136"/>
    </source>
</evidence>
<dbReference type="SUPFAM" id="SSF48452">
    <property type="entry name" value="TPR-like"/>
    <property type="match status" value="1"/>
</dbReference>
<evidence type="ECO:0000256" key="2">
    <source>
        <dbReference type="ARBA" id="ARBA00006275"/>
    </source>
</evidence>
<evidence type="ECO:0000313" key="9">
    <source>
        <dbReference type="EMBL" id="MDM1046708.1"/>
    </source>
</evidence>
<accession>A0ABT7NHT4</accession>
<protein>
    <submittedName>
        <fullName evidence="9">RagB/SusD family nutrient uptake outer membrane protein</fullName>
    </submittedName>
</protein>
<dbReference type="Pfam" id="PF07980">
    <property type="entry name" value="SusD_RagB"/>
    <property type="match status" value="1"/>
</dbReference>
<evidence type="ECO:0000256" key="1">
    <source>
        <dbReference type="ARBA" id="ARBA00004442"/>
    </source>
</evidence>
<comment type="caution">
    <text evidence="9">The sequence shown here is derived from an EMBL/GenBank/DDBJ whole genome shotgun (WGS) entry which is preliminary data.</text>
</comment>
<organism evidence="9 10">
    <name type="scientific">Sphingobacterium hotanense</name>
    <dbReference type="NCBI Taxonomy" id="649196"/>
    <lineage>
        <taxon>Bacteria</taxon>
        <taxon>Pseudomonadati</taxon>
        <taxon>Bacteroidota</taxon>
        <taxon>Sphingobacteriia</taxon>
        <taxon>Sphingobacteriales</taxon>
        <taxon>Sphingobacteriaceae</taxon>
        <taxon>Sphingobacterium</taxon>
    </lineage>
</organism>
<feature type="signal peptide" evidence="6">
    <location>
        <begin position="1"/>
        <end position="24"/>
    </location>
</feature>
<proteinExistence type="inferred from homology"/>
<evidence type="ECO:0000256" key="6">
    <source>
        <dbReference type="SAM" id="SignalP"/>
    </source>
</evidence>
<name>A0ABT7NHT4_9SPHI</name>
<dbReference type="InterPro" id="IPR012944">
    <property type="entry name" value="SusD_RagB_dom"/>
</dbReference>
<comment type="subcellular location">
    <subcellularLocation>
        <location evidence="1">Cell outer membrane</location>
    </subcellularLocation>
</comment>
<evidence type="ECO:0000313" key="10">
    <source>
        <dbReference type="Proteomes" id="UP001170954"/>
    </source>
</evidence>
<dbReference type="CDD" id="cd08977">
    <property type="entry name" value="SusD"/>
    <property type="match status" value="1"/>
</dbReference>
<dbReference type="Pfam" id="PF14322">
    <property type="entry name" value="SusD-like_3"/>
    <property type="match status" value="1"/>
</dbReference>
<feature type="domain" description="RagB/SusD" evidence="7">
    <location>
        <begin position="365"/>
        <end position="498"/>
    </location>
</feature>
<comment type="similarity">
    <text evidence="2">Belongs to the SusD family.</text>
</comment>
<reference evidence="9" key="1">
    <citation type="submission" date="2020-06" db="EMBL/GenBank/DDBJ databases">
        <authorList>
            <person name="Dong N."/>
        </authorList>
    </citation>
    <scope>NUCLEOTIDE SEQUENCE</scope>
    <source>
        <strain evidence="9">R1692</strain>
    </source>
</reference>
<keyword evidence="3 6" id="KW-0732">Signal</keyword>
<evidence type="ECO:0000256" key="3">
    <source>
        <dbReference type="ARBA" id="ARBA00022729"/>
    </source>
</evidence>